<accession>A0AAV4SAK5</accession>
<evidence type="ECO:0000313" key="2">
    <source>
        <dbReference type="Proteomes" id="UP001054945"/>
    </source>
</evidence>
<comment type="caution">
    <text evidence="1">The sequence shown here is derived from an EMBL/GenBank/DDBJ whole genome shotgun (WGS) entry which is preliminary data.</text>
</comment>
<gene>
    <name evidence="1" type="ORF">CEXT_207181</name>
</gene>
<dbReference type="EMBL" id="BPLR01009261">
    <property type="protein sequence ID" value="GIY30655.1"/>
    <property type="molecule type" value="Genomic_DNA"/>
</dbReference>
<proteinExistence type="predicted"/>
<keyword evidence="2" id="KW-1185">Reference proteome</keyword>
<organism evidence="1 2">
    <name type="scientific">Caerostris extrusa</name>
    <name type="common">Bark spider</name>
    <name type="synonym">Caerostris bankana</name>
    <dbReference type="NCBI Taxonomy" id="172846"/>
    <lineage>
        <taxon>Eukaryota</taxon>
        <taxon>Metazoa</taxon>
        <taxon>Ecdysozoa</taxon>
        <taxon>Arthropoda</taxon>
        <taxon>Chelicerata</taxon>
        <taxon>Arachnida</taxon>
        <taxon>Araneae</taxon>
        <taxon>Araneomorphae</taxon>
        <taxon>Entelegynae</taxon>
        <taxon>Araneoidea</taxon>
        <taxon>Araneidae</taxon>
        <taxon>Caerostris</taxon>
    </lineage>
</organism>
<reference evidence="1 2" key="1">
    <citation type="submission" date="2021-06" db="EMBL/GenBank/DDBJ databases">
        <title>Caerostris extrusa draft genome.</title>
        <authorList>
            <person name="Kono N."/>
            <person name="Arakawa K."/>
        </authorList>
    </citation>
    <scope>NUCLEOTIDE SEQUENCE [LARGE SCALE GENOMIC DNA]</scope>
</reference>
<feature type="non-terminal residue" evidence="1">
    <location>
        <position position="38"/>
    </location>
</feature>
<dbReference type="Proteomes" id="UP001054945">
    <property type="component" value="Unassembled WGS sequence"/>
</dbReference>
<protein>
    <submittedName>
        <fullName evidence="1">Uncharacterized protein</fullName>
    </submittedName>
</protein>
<evidence type="ECO:0000313" key="1">
    <source>
        <dbReference type="EMBL" id="GIY30655.1"/>
    </source>
</evidence>
<name>A0AAV4SAK5_CAEEX</name>
<dbReference type="AlphaFoldDB" id="A0AAV4SAK5"/>
<sequence>MLFGPGAALKSFLRVSQLLNPFCTAVAHDWITLDRPGK</sequence>